<dbReference type="EMBL" id="AK342980">
    <property type="protein sequence ID" value="BAH72793.1"/>
    <property type="molecule type" value="mRNA"/>
</dbReference>
<feature type="region of interest" description="Disordered" evidence="1">
    <location>
        <begin position="1"/>
        <end position="83"/>
    </location>
</feature>
<evidence type="ECO:0000313" key="2">
    <source>
        <dbReference type="EMBL" id="BAH72793.1"/>
    </source>
</evidence>
<feature type="compositionally biased region" description="Basic residues" evidence="1">
    <location>
        <begin position="122"/>
        <end position="133"/>
    </location>
</feature>
<protein>
    <submittedName>
        <fullName evidence="2">Uncharacterized protein</fullName>
    </submittedName>
</protein>
<evidence type="ECO:0000256" key="1">
    <source>
        <dbReference type="SAM" id="MobiDB-lite"/>
    </source>
</evidence>
<feature type="region of interest" description="Disordered" evidence="1">
    <location>
        <begin position="103"/>
        <end position="133"/>
    </location>
</feature>
<reference evidence="2" key="1">
    <citation type="submission" date="2009-06" db="EMBL/GenBank/DDBJ databases">
        <title>A full-length cDNA resource of the pea aphid, Acyrthosiphon pisum.</title>
        <authorList>
            <person name="Shigenobu S."/>
            <person name="Nakabachi A."/>
            <person name="Richards S."/>
        </authorList>
    </citation>
    <scope>NUCLEOTIDE SEQUENCE</scope>
    <source>
        <strain evidence="2">LSR1</strain>
        <tissue evidence="2">Whole body</tissue>
    </source>
</reference>
<name>C4WY23_ACYPI</name>
<sequence>MVLNDWQRGKIPYYNPPPGFEEPLSAIDQEPITKRTDLNVAVENDSDDETVNTSLPTKEDENATSTDSDEEEEKKKEKELKLQEAHDAYISSLTSKQKRSLMLRNKKKKVGSDFYDVTNVKNRNRDRKIPKTK</sequence>
<feature type="compositionally biased region" description="Basic and acidic residues" evidence="1">
    <location>
        <begin position="73"/>
        <end position="83"/>
    </location>
</feature>
<proteinExistence type="evidence at transcript level"/>
<dbReference type="OrthoDB" id="444945at2759"/>
<organism evidence="2">
    <name type="scientific">Acyrthosiphon pisum</name>
    <name type="common">Pea aphid</name>
    <dbReference type="NCBI Taxonomy" id="7029"/>
    <lineage>
        <taxon>Eukaryota</taxon>
        <taxon>Metazoa</taxon>
        <taxon>Ecdysozoa</taxon>
        <taxon>Arthropoda</taxon>
        <taxon>Hexapoda</taxon>
        <taxon>Insecta</taxon>
        <taxon>Pterygota</taxon>
        <taxon>Neoptera</taxon>
        <taxon>Paraneoptera</taxon>
        <taxon>Hemiptera</taxon>
        <taxon>Sternorrhyncha</taxon>
        <taxon>Aphidomorpha</taxon>
        <taxon>Aphidoidea</taxon>
        <taxon>Aphididae</taxon>
        <taxon>Macrosiphini</taxon>
        <taxon>Acyrthosiphon</taxon>
    </lineage>
</organism>
<dbReference type="AlphaFoldDB" id="C4WY23"/>
<accession>C4WY23</accession>